<organism evidence="1 2">
    <name type="scientific">Corynebacterium spheniscorum</name>
    <dbReference type="NCBI Taxonomy" id="185761"/>
    <lineage>
        <taxon>Bacteria</taxon>
        <taxon>Bacillati</taxon>
        <taxon>Actinomycetota</taxon>
        <taxon>Actinomycetes</taxon>
        <taxon>Mycobacteriales</taxon>
        <taxon>Corynebacteriaceae</taxon>
        <taxon>Corynebacterium</taxon>
    </lineage>
</organism>
<dbReference type="Proteomes" id="UP000199065">
    <property type="component" value="Unassembled WGS sequence"/>
</dbReference>
<protein>
    <submittedName>
        <fullName evidence="1">Uncharacterized protein</fullName>
    </submittedName>
</protein>
<evidence type="ECO:0000313" key="1">
    <source>
        <dbReference type="EMBL" id="SFG16569.1"/>
    </source>
</evidence>
<dbReference type="AlphaFoldDB" id="A0A1I2PN59"/>
<sequence length="55" mass="6280">MSVRWRGFGALGVRGVRWVDYPREQLLANLGTITSVYADNWTHILSFNSGLVRKD</sequence>
<reference evidence="1 2" key="1">
    <citation type="submission" date="2016-10" db="EMBL/GenBank/DDBJ databases">
        <authorList>
            <person name="de Groot N.N."/>
        </authorList>
    </citation>
    <scope>NUCLEOTIDE SEQUENCE [LARGE SCALE GENOMIC DNA]</scope>
    <source>
        <strain>J11</strain>
        <strain evidence="2">PG 39</strain>
    </source>
</reference>
<accession>A0A1I2PN59</accession>
<name>A0A1I2PN59_9CORY</name>
<proteinExistence type="predicted"/>
<gene>
    <name evidence="1" type="ORF">SAMN05660282_00102</name>
</gene>
<evidence type="ECO:0000313" key="2">
    <source>
        <dbReference type="Proteomes" id="UP000199065"/>
    </source>
</evidence>
<dbReference type="STRING" id="185761.SAMN05660282_00102"/>
<keyword evidence="2" id="KW-1185">Reference proteome</keyword>
<dbReference type="EMBL" id="FOPJ01000001">
    <property type="protein sequence ID" value="SFG16569.1"/>
    <property type="molecule type" value="Genomic_DNA"/>
</dbReference>